<dbReference type="EMBL" id="SOCA01000012">
    <property type="protein sequence ID" value="TDU64161.1"/>
    <property type="molecule type" value="Genomic_DNA"/>
</dbReference>
<feature type="transmembrane region" description="Helical" evidence="1">
    <location>
        <begin position="218"/>
        <end position="238"/>
    </location>
</feature>
<proteinExistence type="predicted"/>
<feature type="transmembrane region" description="Helical" evidence="1">
    <location>
        <begin position="108"/>
        <end position="130"/>
    </location>
</feature>
<keyword evidence="1" id="KW-1133">Transmembrane helix</keyword>
<evidence type="ECO:0000313" key="2">
    <source>
        <dbReference type="EMBL" id="TDU64161.1"/>
    </source>
</evidence>
<feature type="transmembrane region" description="Helical" evidence="1">
    <location>
        <begin position="301"/>
        <end position="319"/>
    </location>
</feature>
<evidence type="ECO:0000256" key="1">
    <source>
        <dbReference type="SAM" id="Phobius"/>
    </source>
</evidence>
<protein>
    <submittedName>
        <fullName evidence="2">Uncharacterized protein</fullName>
    </submittedName>
</protein>
<dbReference type="AlphaFoldDB" id="A0A4R7RJB1"/>
<accession>A0A4R7RJB1</accession>
<feature type="transmembrane region" description="Helical" evidence="1">
    <location>
        <begin position="136"/>
        <end position="156"/>
    </location>
</feature>
<organism evidence="2 3">
    <name type="scientific">Prosthecobacter fusiformis</name>
    <dbReference type="NCBI Taxonomy" id="48464"/>
    <lineage>
        <taxon>Bacteria</taxon>
        <taxon>Pseudomonadati</taxon>
        <taxon>Verrucomicrobiota</taxon>
        <taxon>Verrucomicrobiia</taxon>
        <taxon>Verrucomicrobiales</taxon>
        <taxon>Verrucomicrobiaceae</taxon>
        <taxon>Prosthecobacter</taxon>
    </lineage>
</organism>
<comment type="caution">
    <text evidence="2">The sequence shown here is derived from an EMBL/GenBank/DDBJ whole genome shotgun (WGS) entry which is preliminary data.</text>
</comment>
<gene>
    <name evidence="2" type="ORF">EI77_04345</name>
</gene>
<sequence>MKMEKSLCLQSGDFRPQVSLLPSSTPHPSSAPGTPLWLWPHVLSLEAPLVAMLWLAALAHVNDLKLMPGVLPGLGLAVWLIYLADRLLDTCGVPVQFLSIRHRFYRRFRWPILLLVMPLAAAALVWLALWVVPVGLLAHSLAQVVPIGIYLILYSVTGTRVRGWLIQAGMLLLVVLVNMLPISLEVKLAVSLLITGGTVLMLGLRWHEQVTKFFRKEVAAGLLFAFGCTTWTRFHTLGNDGPEIWAELILLGVLFVSNLALITAREAADTPSNGASGTVRGGMLIGLASLIAIYLEYLPTTLLPLTFALLAGLIALEILWQKRHSLSAEAFRVWADALTAMPAFALLLIPDSTSTAPAACCL</sequence>
<feature type="transmembrane region" description="Helical" evidence="1">
    <location>
        <begin position="163"/>
        <end position="182"/>
    </location>
</feature>
<feature type="transmembrane region" description="Helical" evidence="1">
    <location>
        <begin position="244"/>
        <end position="265"/>
    </location>
</feature>
<feature type="transmembrane region" description="Helical" evidence="1">
    <location>
        <begin position="188"/>
        <end position="206"/>
    </location>
</feature>
<keyword evidence="3" id="KW-1185">Reference proteome</keyword>
<name>A0A4R7RJB1_9BACT</name>
<keyword evidence="1" id="KW-0812">Transmembrane</keyword>
<reference evidence="2 3" key="1">
    <citation type="submission" date="2019-03" db="EMBL/GenBank/DDBJ databases">
        <title>Genomic Encyclopedia of Archaeal and Bacterial Type Strains, Phase II (KMG-II): from individual species to whole genera.</title>
        <authorList>
            <person name="Goeker M."/>
        </authorList>
    </citation>
    <scope>NUCLEOTIDE SEQUENCE [LARGE SCALE GENOMIC DNA]</scope>
    <source>
        <strain evidence="2 3">ATCC 25309</strain>
    </source>
</reference>
<feature type="transmembrane region" description="Helical" evidence="1">
    <location>
        <begin position="277"/>
        <end position="295"/>
    </location>
</feature>
<keyword evidence="1" id="KW-0472">Membrane</keyword>
<dbReference type="Proteomes" id="UP000295662">
    <property type="component" value="Unassembled WGS sequence"/>
</dbReference>
<evidence type="ECO:0000313" key="3">
    <source>
        <dbReference type="Proteomes" id="UP000295662"/>
    </source>
</evidence>